<organism evidence="1 2">
    <name type="scientific">Chryseobacterium profundimaris</name>
    <dbReference type="NCBI Taxonomy" id="1387275"/>
    <lineage>
        <taxon>Bacteria</taxon>
        <taxon>Pseudomonadati</taxon>
        <taxon>Bacteroidota</taxon>
        <taxon>Flavobacteriia</taxon>
        <taxon>Flavobacteriales</taxon>
        <taxon>Weeksellaceae</taxon>
        <taxon>Chryseobacterium group</taxon>
        <taxon>Chryseobacterium</taxon>
    </lineage>
</organism>
<comment type="caution">
    <text evidence="1">The sequence shown here is derived from an EMBL/GenBank/DDBJ whole genome shotgun (WGS) entry which is preliminary data.</text>
</comment>
<proteinExistence type="predicted"/>
<sequence>MQFIEFKKEHFKKDEETHDFVIEISKAEIGFGDIKVQEKKDDNLYEDADYEIKDEPVKVIVRMKKPADIRVNF</sequence>
<protein>
    <submittedName>
        <fullName evidence="1">Uncharacterized protein</fullName>
    </submittedName>
</protein>
<evidence type="ECO:0000313" key="1">
    <source>
        <dbReference type="EMBL" id="SMP14845.1"/>
    </source>
</evidence>
<dbReference type="RefSeq" id="WP_283421611.1">
    <property type="nucleotide sequence ID" value="NZ_FXTZ01000003.1"/>
</dbReference>
<dbReference type="Proteomes" id="UP001157960">
    <property type="component" value="Unassembled WGS sequence"/>
</dbReference>
<gene>
    <name evidence="1" type="ORF">SAMN06264346_10391</name>
</gene>
<keyword evidence="2" id="KW-1185">Reference proteome</keyword>
<dbReference type="EMBL" id="FXTZ01000003">
    <property type="protein sequence ID" value="SMP14845.1"/>
    <property type="molecule type" value="Genomic_DNA"/>
</dbReference>
<accession>A0ABY1NPI9</accession>
<name>A0ABY1NPI9_9FLAO</name>
<reference evidence="1 2" key="1">
    <citation type="submission" date="2017-05" db="EMBL/GenBank/DDBJ databases">
        <authorList>
            <person name="Varghese N."/>
            <person name="Submissions S."/>
        </authorList>
    </citation>
    <scope>NUCLEOTIDE SEQUENCE [LARGE SCALE GENOMIC DNA]</scope>
    <source>
        <strain evidence="1 2">DSM 28214</strain>
    </source>
</reference>
<evidence type="ECO:0000313" key="2">
    <source>
        <dbReference type="Proteomes" id="UP001157960"/>
    </source>
</evidence>